<dbReference type="CDD" id="cd01002">
    <property type="entry name" value="PBP2_Ehub_like"/>
    <property type="match status" value="1"/>
</dbReference>
<dbReference type="GO" id="GO:0033294">
    <property type="term" value="F:ectoine binding"/>
    <property type="evidence" value="ECO:0007669"/>
    <property type="project" value="InterPro"/>
</dbReference>
<dbReference type="AlphaFoldDB" id="A0A5K7X051"/>
<feature type="chain" id="PRO_5024891722" evidence="2">
    <location>
        <begin position="24"/>
        <end position="293"/>
    </location>
</feature>
<evidence type="ECO:0000313" key="5">
    <source>
        <dbReference type="Proteomes" id="UP000326951"/>
    </source>
</evidence>
<proteinExistence type="predicted"/>
<feature type="signal peptide" evidence="2">
    <location>
        <begin position="1"/>
        <end position="23"/>
    </location>
</feature>
<dbReference type="GO" id="GO:0051470">
    <property type="term" value="P:ectoine transmembrane transport"/>
    <property type="evidence" value="ECO:0007669"/>
    <property type="project" value="InterPro"/>
</dbReference>
<dbReference type="RefSeq" id="WP_152080262.1">
    <property type="nucleotide sequence ID" value="NZ_AP021853.1"/>
</dbReference>
<dbReference type="InterPro" id="IPR001638">
    <property type="entry name" value="Solute-binding_3/MltF_N"/>
</dbReference>
<evidence type="ECO:0000256" key="1">
    <source>
        <dbReference type="ARBA" id="ARBA00022729"/>
    </source>
</evidence>
<dbReference type="Pfam" id="PF00497">
    <property type="entry name" value="SBP_bac_3"/>
    <property type="match status" value="1"/>
</dbReference>
<sequence length="293" mass="31701">MKKLILMMLGVLLVISLVGCGNADKNSSGTKGETTFEKAKKAGRITVGFANEKPYAYATTDGKLKGEAVEVAKTILKRLGIKEVDGVLTQFGSLIPGLKAKRFDMITAGMYITPERAKEVDFANPDYSIAEAIAVKKGNPKNIKSYADIKKNKNATIGVMGGAAEQKYLTASGVSTRQIKIFNDNPSALSALESGRVDVITMTGPSLKAVLDASKSNKVEKVEDFKQPTIDGKSVRSYGASVFRKGDDDFKEAFNKELEKMNQSGELLKILKKYGFTEDELPGDATLEDVLNH</sequence>
<feature type="domain" description="Solute-binding protein family 3/N-terminal" evidence="3">
    <location>
        <begin position="44"/>
        <end position="278"/>
    </location>
</feature>
<organism evidence="4 5">
    <name type="scientific">Sporolactobacillus terrae</name>
    <dbReference type="NCBI Taxonomy" id="269673"/>
    <lineage>
        <taxon>Bacteria</taxon>
        <taxon>Bacillati</taxon>
        <taxon>Bacillota</taxon>
        <taxon>Bacilli</taxon>
        <taxon>Bacillales</taxon>
        <taxon>Sporolactobacillaceae</taxon>
        <taxon>Sporolactobacillus</taxon>
    </lineage>
</organism>
<reference evidence="4 5" key="1">
    <citation type="submission" date="2019-09" db="EMBL/GenBank/DDBJ databases">
        <title>Complete genome sequence of Sporolactobacillus terrae 70-3.</title>
        <authorList>
            <person name="Tanaka N."/>
            <person name="Shiwa Y."/>
            <person name="Fujita N."/>
            <person name="Tanasupawat S."/>
        </authorList>
    </citation>
    <scope>NUCLEOTIDE SEQUENCE [LARGE SCALE GENOMIC DNA]</scope>
    <source>
        <strain evidence="4 5">70-3</strain>
    </source>
</reference>
<gene>
    <name evidence="4" type="ORF">St703_06580</name>
</gene>
<dbReference type="SMART" id="SM00062">
    <property type="entry name" value="PBPb"/>
    <property type="match status" value="1"/>
</dbReference>
<evidence type="ECO:0000256" key="2">
    <source>
        <dbReference type="SAM" id="SignalP"/>
    </source>
</evidence>
<protein>
    <submittedName>
        <fullName evidence="4">Ectoine/hydroxyectoine ABC transporter substrate-binding protein EhuB</fullName>
    </submittedName>
</protein>
<name>A0A5K7X051_9BACL</name>
<dbReference type="InterPro" id="IPR014337">
    <property type="entry name" value="Ectoine_EhuB"/>
</dbReference>
<evidence type="ECO:0000313" key="4">
    <source>
        <dbReference type="EMBL" id="BBN97953.1"/>
    </source>
</evidence>
<evidence type="ECO:0000259" key="3">
    <source>
        <dbReference type="SMART" id="SM00062"/>
    </source>
</evidence>
<dbReference type="PROSITE" id="PS51257">
    <property type="entry name" value="PROKAR_LIPOPROTEIN"/>
    <property type="match status" value="1"/>
</dbReference>
<dbReference type="Proteomes" id="UP000326951">
    <property type="component" value="Chromosome"/>
</dbReference>
<dbReference type="PANTHER" id="PTHR35936">
    <property type="entry name" value="MEMBRANE-BOUND LYTIC MUREIN TRANSGLYCOSYLASE F"/>
    <property type="match status" value="1"/>
</dbReference>
<dbReference type="EMBL" id="AP021853">
    <property type="protein sequence ID" value="BBN97953.1"/>
    <property type="molecule type" value="Genomic_DNA"/>
</dbReference>
<dbReference type="SUPFAM" id="SSF53850">
    <property type="entry name" value="Periplasmic binding protein-like II"/>
    <property type="match status" value="1"/>
</dbReference>
<dbReference type="Gene3D" id="3.40.190.10">
    <property type="entry name" value="Periplasmic binding protein-like II"/>
    <property type="match status" value="2"/>
</dbReference>
<dbReference type="NCBIfam" id="TIGR02995">
    <property type="entry name" value="ectoine_ehuB"/>
    <property type="match status" value="1"/>
</dbReference>
<accession>A0A5K7X051</accession>
<keyword evidence="1 2" id="KW-0732">Signal</keyword>
<dbReference type="PANTHER" id="PTHR35936:SF17">
    <property type="entry name" value="ARGININE-BINDING EXTRACELLULAR PROTEIN ARTP"/>
    <property type="match status" value="1"/>
</dbReference>